<keyword evidence="3 5" id="KW-0489">Methyltransferase</keyword>
<dbReference type="PANTHER" id="PTHR13200:SF0">
    <property type="entry name" value="EEF1A LYSINE METHYLTRANSFERASE 1"/>
    <property type="match status" value="1"/>
</dbReference>
<dbReference type="InterPro" id="IPR041370">
    <property type="entry name" value="Mlase_EEF1AKMT1/ZCCHC4"/>
</dbReference>
<dbReference type="EMBL" id="JAEOAQ010000004">
    <property type="protein sequence ID" value="KAG5418836.1"/>
    <property type="molecule type" value="Genomic_DNA"/>
</dbReference>
<gene>
    <name evidence="5" type="primary">EFM5</name>
    <name evidence="6" type="ORF">I9W82_003554</name>
</gene>
<accession>A0A8H8DCI2</accession>
<name>A0A8H8DCI2_9ASCO</name>
<evidence type="ECO:0000256" key="3">
    <source>
        <dbReference type="ARBA" id="ARBA00022603"/>
    </source>
</evidence>
<dbReference type="OrthoDB" id="206354at2759"/>
<keyword evidence="7" id="KW-1185">Reference proteome</keyword>
<evidence type="ECO:0000313" key="7">
    <source>
        <dbReference type="Proteomes" id="UP000669133"/>
    </source>
</evidence>
<dbReference type="HAMAP" id="MF_03187">
    <property type="entry name" value="Methyltr_EFM5"/>
    <property type="match status" value="1"/>
</dbReference>
<dbReference type="AlphaFoldDB" id="A0A8H8DCI2"/>
<dbReference type="EC" id="2.1.1.-" evidence="5"/>
<evidence type="ECO:0000256" key="2">
    <source>
        <dbReference type="ARBA" id="ARBA00022490"/>
    </source>
</evidence>
<keyword evidence="4 5" id="KW-0808">Transferase</keyword>
<dbReference type="PANTHER" id="PTHR13200">
    <property type="entry name" value="EEF1A LYSINE METHYLTRANSFERASE 1"/>
    <property type="match status" value="1"/>
</dbReference>
<dbReference type="Pfam" id="PF10237">
    <property type="entry name" value="N6-adenineMlase"/>
    <property type="match status" value="1"/>
</dbReference>
<sequence>MTDFDDEPITLSAHALAALREFQVEEKQRLEKFESLYKASENKFDEQQHAKPVEVKIDDFKEDWQLSQFWYDDDTAKTLGKALLEGADEDTVIVVASAPSVYAAIKQFPEDEIPTKHIYLLEYDSRFKVLAGSEHFSSYDYNKPDEIPGHLRHKCHRLLIDPPFLEPDCQTKSAQAAKNLLVKEDERQERTKSGDIKYKLISSTGERMHDVVTNHYPGTKITNFYPEHKNGLSNEFRCYATFECSHWKFTNEDN</sequence>
<dbReference type="Proteomes" id="UP000669133">
    <property type="component" value="Unassembled WGS sequence"/>
</dbReference>
<protein>
    <recommendedName>
        <fullName evidence="5">Protein-lysine N-methyltransferase EFM5</fullName>
        <ecNumber evidence="5">2.1.1.-</ecNumber>
    </recommendedName>
    <alternativeName>
        <fullName evidence="5">Elongation factor methyltransferase 5</fullName>
    </alternativeName>
</protein>
<reference evidence="6 7" key="1">
    <citation type="submission" date="2020-12" db="EMBL/GenBank/DDBJ databases">
        <title>Effect of drift, selection, and recombination on the evolution of hybrid genomes in Candida yeast pathogens.</title>
        <authorList>
            <person name="Mixao V."/>
            <person name="Ksiezopolska E."/>
            <person name="Saus E."/>
            <person name="Boekhout T."/>
            <person name="Gacser A."/>
            <person name="Gabaldon T."/>
        </authorList>
    </citation>
    <scope>NUCLEOTIDE SEQUENCE [LARGE SCALE GENOMIC DNA]</scope>
    <source>
        <strain evidence="6 7">BP57</strain>
    </source>
</reference>
<comment type="caution">
    <text evidence="6">The sequence shown here is derived from an EMBL/GenBank/DDBJ whole genome shotgun (WGS) entry which is preliminary data.</text>
</comment>
<dbReference type="GO" id="GO:0005737">
    <property type="term" value="C:cytoplasm"/>
    <property type="evidence" value="ECO:0007669"/>
    <property type="project" value="UniProtKB-SubCell"/>
</dbReference>
<comment type="subcellular location">
    <subcellularLocation>
        <location evidence="1 5">Cytoplasm</location>
    </subcellularLocation>
</comment>
<dbReference type="GO" id="GO:0016279">
    <property type="term" value="F:protein-lysine N-methyltransferase activity"/>
    <property type="evidence" value="ECO:0007669"/>
    <property type="project" value="UniProtKB-UniRule"/>
</dbReference>
<comment type="function">
    <text evidence="5">S-adenosyl-L-methionine-dependent protein-lysine N-methyltransferase that trimethylates elongation factor 1-alpha at 'Lys-79'.</text>
</comment>
<proteinExistence type="inferred from homology"/>
<organism evidence="6 7">
    <name type="scientific">Candida metapsilosis</name>
    <dbReference type="NCBI Taxonomy" id="273372"/>
    <lineage>
        <taxon>Eukaryota</taxon>
        <taxon>Fungi</taxon>
        <taxon>Dikarya</taxon>
        <taxon>Ascomycota</taxon>
        <taxon>Saccharomycotina</taxon>
        <taxon>Pichiomycetes</taxon>
        <taxon>Debaryomycetaceae</taxon>
        <taxon>Candida/Lodderomyces clade</taxon>
        <taxon>Candida</taxon>
    </lineage>
</organism>
<evidence type="ECO:0000256" key="5">
    <source>
        <dbReference type="HAMAP-Rule" id="MF_03187"/>
    </source>
</evidence>
<comment type="similarity">
    <text evidence="5">Belongs to the class I-like SAM-binding methyltransferase superfamily. EFM5 family.</text>
</comment>
<keyword evidence="2 5" id="KW-0963">Cytoplasm</keyword>
<dbReference type="GO" id="GO:0032259">
    <property type="term" value="P:methylation"/>
    <property type="evidence" value="ECO:0007669"/>
    <property type="project" value="UniProtKB-KW"/>
</dbReference>
<evidence type="ECO:0000256" key="1">
    <source>
        <dbReference type="ARBA" id="ARBA00004496"/>
    </source>
</evidence>
<evidence type="ECO:0000313" key="6">
    <source>
        <dbReference type="EMBL" id="KAG5418836.1"/>
    </source>
</evidence>
<dbReference type="InterPro" id="IPR019369">
    <property type="entry name" value="Efm5/EEF1AKMT1"/>
</dbReference>
<evidence type="ECO:0000256" key="4">
    <source>
        <dbReference type="ARBA" id="ARBA00022679"/>
    </source>
</evidence>